<dbReference type="SMART" id="SM00822">
    <property type="entry name" value="PKS_KR"/>
    <property type="match status" value="1"/>
</dbReference>
<dbReference type="PRINTS" id="PR00081">
    <property type="entry name" value="GDHRDH"/>
</dbReference>
<dbReference type="PANTHER" id="PTHR42879">
    <property type="entry name" value="3-OXOACYL-(ACYL-CARRIER-PROTEIN) REDUCTASE"/>
    <property type="match status" value="1"/>
</dbReference>
<dbReference type="Pfam" id="PF13561">
    <property type="entry name" value="adh_short_C2"/>
    <property type="match status" value="1"/>
</dbReference>
<dbReference type="GO" id="GO:0032787">
    <property type="term" value="P:monocarboxylic acid metabolic process"/>
    <property type="evidence" value="ECO:0007669"/>
    <property type="project" value="UniProtKB-ARBA"/>
</dbReference>
<evidence type="ECO:0000313" key="5">
    <source>
        <dbReference type="EMBL" id="PFG56759.1"/>
    </source>
</evidence>
<sequence>MTMILEDEESTVTDSPSRVAIVTGAGRGIGAAVARRLAADGFAVGLLDLDEAGVRKGAEAIIADGGRAVGVALDVSDAEQVDAAVTRVAGELGAPTVLINNAGITRDNLLFKMTEQDWDSVLSVHLRGSFLMTRAVQKYQTEQKWGRIVNLSSTSALGNRGQANYAAAKAGMQGFTKTLAIELGKFGVTANAIAPGFIATDMTAATAQRVGVSFDDFKTAAAGQIPVGRVGTPDDIANVASFLVSDGAGFVSGQVIYVAGGPKD</sequence>
<keyword evidence="2" id="KW-0521">NADP</keyword>
<dbReference type="SUPFAM" id="SSF51735">
    <property type="entry name" value="NAD(P)-binding Rossmann-fold domains"/>
    <property type="match status" value="1"/>
</dbReference>
<dbReference type="Gene3D" id="3.40.50.720">
    <property type="entry name" value="NAD(P)-binding Rossmann-like Domain"/>
    <property type="match status" value="1"/>
</dbReference>
<dbReference type="Proteomes" id="UP000243542">
    <property type="component" value="Unassembled WGS sequence"/>
</dbReference>
<dbReference type="PANTHER" id="PTHR42879:SF2">
    <property type="entry name" value="3-OXOACYL-[ACYL-CARRIER-PROTEIN] REDUCTASE FABG"/>
    <property type="match status" value="1"/>
</dbReference>
<dbReference type="InterPro" id="IPR050259">
    <property type="entry name" value="SDR"/>
</dbReference>
<dbReference type="InterPro" id="IPR057326">
    <property type="entry name" value="KR_dom"/>
</dbReference>
<evidence type="ECO:0000256" key="1">
    <source>
        <dbReference type="ARBA" id="ARBA00006484"/>
    </source>
</evidence>
<reference evidence="5 6" key="1">
    <citation type="submission" date="2017-10" db="EMBL/GenBank/DDBJ databases">
        <title>Sequencing the genomes of 1000 actinobacteria strains.</title>
        <authorList>
            <person name="Klenk H.-P."/>
        </authorList>
    </citation>
    <scope>NUCLEOTIDE SEQUENCE [LARGE SCALE GENOMIC DNA]</scope>
    <source>
        <strain evidence="5 6">DSM 46092</strain>
    </source>
</reference>
<dbReference type="PRINTS" id="PR00080">
    <property type="entry name" value="SDRFAMILY"/>
</dbReference>
<dbReference type="InterPro" id="IPR020904">
    <property type="entry name" value="Sc_DH/Rdtase_CS"/>
</dbReference>
<dbReference type="AlphaFoldDB" id="A0A2A9G276"/>
<keyword evidence="3" id="KW-0560">Oxidoreductase</keyword>
<comment type="similarity">
    <text evidence="1">Belongs to the short-chain dehydrogenases/reductases (SDR) family.</text>
</comment>
<gene>
    <name evidence="5" type="ORF">ATK36_0282</name>
</gene>
<dbReference type="PROSITE" id="PS00061">
    <property type="entry name" value="ADH_SHORT"/>
    <property type="match status" value="1"/>
</dbReference>
<dbReference type="GO" id="GO:0016491">
    <property type="term" value="F:oxidoreductase activity"/>
    <property type="evidence" value="ECO:0007669"/>
    <property type="project" value="UniProtKB-KW"/>
</dbReference>
<accession>A0A2A9G276</accession>
<organism evidence="5 6">
    <name type="scientific">Amycolatopsis sulphurea</name>
    <dbReference type="NCBI Taxonomy" id="76022"/>
    <lineage>
        <taxon>Bacteria</taxon>
        <taxon>Bacillati</taxon>
        <taxon>Actinomycetota</taxon>
        <taxon>Actinomycetes</taxon>
        <taxon>Pseudonocardiales</taxon>
        <taxon>Pseudonocardiaceae</taxon>
        <taxon>Amycolatopsis</taxon>
    </lineage>
</organism>
<comment type="caution">
    <text evidence="5">The sequence shown here is derived from an EMBL/GenBank/DDBJ whole genome shotgun (WGS) entry which is preliminary data.</text>
</comment>
<keyword evidence="6" id="KW-1185">Reference proteome</keyword>
<dbReference type="EMBL" id="PDJK01000001">
    <property type="protein sequence ID" value="PFG56759.1"/>
    <property type="molecule type" value="Genomic_DNA"/>
</dbReference>
<evidence type="ECO:0000259" key="4">
    <source>
        <dbReference type="SMART" id="SM00822"/>
    </source>
</evidence>
<protein>
    <submittedName>
        <fullName evidence="5">3-oxoacyl-[acyl-carrier protein] reductase</fullName>
    </submittedName>
</protein>
<dbReference type="InterPro" id="IPR036291">
    <property type="entry name" value="NAD(P)-bd_dom_sf"/>
</dbReference>
<proteinExistence type="inferred from homology"/>
<feature type="domain" description="Ketoreductase" evidence="4">
    <location>
        <begin position="18"/>
        <end position="196"/>
    </location>
</feature>
<dbReference type="InterPro" id="IPR002347">
    <property type="entry name" value="SDR_fam"/>
</dbReference>
<evidence type="ECO:0000313" key="6">
    <source>
        <dbReference type="Proteomes" id="UP000243542"/>
    </source>
</evidence>
<evidence type="ECO:0000256" key="3">
    <source>
        <dbReference type="ARBA" id="ARBA00023002"/>
    </source>
</evidence>
<name>A0A2A9G276_9PSEU</name>
<evidence type="ECO:0000256" key="2">
    <source>
        <dbReference type="ARBA" id="ARBA00022857"/>
    </source>
</evidence>
<dbReference type="NCBIfam" id="NF009466">
    <property type="entry name" value="PRK12826.1-2"/>
    <property type="match status" value="1"/>
</dbReference>
<dbReference type="FunFam" id="3.40.50.720:FF:000115">
    <property type="entry name" value="3-oxoacyl-[acyl-carrier-protein] reductase FabG"/>
    <property type="match status" value="1"/>
</dbReference>